<dbReference type="AlphaFoldDB" id="A0A483CPF5"/>
<dbReference type="EMBL" id="PGCL01000002">
    <property type="protein sequence ID" value="TAJ44890.1"/>
    <property type="molecule type" value="Genomic_DNA"/>
</dbReference>
<feature type="coiled-coil region" evidence="1">
    <location>
        <begin position="214"/>
        <end position="241"/>
    </location>
</feature>
<dbReference type="NCBIfam" id="TIGR00162">
    <property type="entry name" value="proteasome assembly chaperone family protein"/>
    <property type="match status" value="1"/>
</dbReference>
<name>A0A483CPF5_9EURY</name>
<dbReference type="InterPro" id="IPR019151">
    <property type="entry name" value="Proteasome_assmbl_chaperone_2"/>
</dbReference>
<comment type="caution">
    <text evidence="2">The sequence shown here is derived from an EMBL/GenBank/DDBJ whole genome shotgun (WGS) entry which is preliminary data.</text>
</comment>
<dbReference type="PANTHER" id="PTHR35610">
    <property type="entry name" value="3-ISOPROPYLMALATE DEHYDRATASE-RELATED"/>
    <property type="match status" value="1"/>
</dbReference>
<proteinExistence type="predicted"/>
<dbReference type="InterPro" id="IPR038389">
    <property type="entry name" value="PSMG2_sf"/>
</dbReference>
<evidence type="ECO:0000256" key="1">
    <source>
        <dbReference type="SAM" id="Coils"/>
    </source>
</evidence>
<dbReference type="InterPro" id="IPR004426">
    <property type="entry name" value="MJ1210-like"/>
</dbReference>
<evidence type="ECO:0000313" key="2">
    <source>
        <dbReference type="EMBL" id="TAJ44890.1"/>
    </source>
</evidence>
<evidence type="ECO:0000313" key="3">
    <source>
        <dbReference type="Proteomes" id="UP000292580"/>
    </source>
</evidence>
<gene>
    <name evidence="2" type="ORF">CUJ86_06300</name>
</gene>
<keyword evidence="3" id="KW-1185">Reference proteome</keyword>
<protein>
    <submittedName>
        <fullName evidence="2">Proteasome assembly chaperone family protein</fullName>
    </submittedName>
</protein>
<reference evidence="2 3" key="1">
    <citation type="submission" date="2017-11" db="EMBL/GenBank/DDBJ databases">
        <title>Isolation and Characterization of Methanofollis Species from Methane Seep Offshore SW Taiwan.</title>
        <authorList>
            <person name="Teng N.-H."/>
            <person name="Lai M.-C."/>
            <person name="Chen S.-C."/>
        </authorList>
    </citation>
    <scope>NUCLEOTIDE SEQUENCE [LARGE SCALE GENOMIC DNA]</scope>
    <source>
        <strain evidence="2 3">FWC-SCC2</strain>
    </source>
</reference>
<sequence>MDDIEIEFFTDDELHADILIEGLPGIGQVGKLVVEHMIQELKAEQVVGITSIFFPPQVLIEPGGVVRLPDNGIYLWKGPERSIAFLIGDFQSTSNEGHYLLCDAYLDVAEELGVKRVYTLGGYGVGQIIEEPRVLGAANTDNLIDEIREAGGVMTGDEPGGIVGASGLLLGLAAQRGIDGICLMGETPGYVVDPKSAGVVLDVLCRLLNIEIDATRLEEHAAEMERILAKYQEAEKGKEEDSLTYIG</sequence>
<dbReference type="Proteomes" id="UP000292580">
    <property type="component" value="Unassembled WGS sequence"/>
</dbReference>
<dbReference type="SUPFAM" id="SSF159659">
    <property type="entry name" value="Cgl1923-like"/>
    <property type="match status" value="1"/>
</dbReference>
<dbReference type="OrthoDB" id="31247at2157"/>
<accession>A0A483CPF5</accession>
<dbReference type="Pfam" id="PF09754">
    <property type="entry name" value="PAC2"/>
    <property type="match status" value="1"/>
</dbReference>
<dbReference type="RefSeq" id="WP_130646703.1">
    <property type="nucleotide sequence ID" value="NZ_PGCL01000002.1"/>
</dbReference>
<dbReference type="PANTHER" id="PTHR35610:SF7">
    <property type="entry name" value="3-ISOPROPYLMALATE DEHYDRATASE"/>
    <property type="match status" value="1"/>
</dbReference>
<dbReference type="GO" id="GO:0000502">
    <property type="term" value="C:proteasome complex"/>
    <property type="evidence" value="ECO:0007669"/>
    <property type="project" value="UniProtKB-KW"/>
</dbReference>
<keyword evidence="1" id="KW-0175">Coiled coil</keyword>
<keyword evidence="2" id="KW-0647">Proteasome</keyword>
<dbReference type="Gene3D" id="3.40.50.10900">
    <property type="entry name" value="PAC-like subunit"/>
    <property type="match status" value="1"/>
</dbReference>
<organism evidence="2 3">
    <name type="scientific">Methanofollis fontis</name>
    <dbReference type="NCBI Taxonomy" id="2052832"/>
    <lineage>
        <taxon>Archaea</taxon>
        <taxon>Methanobacteriati</taxon>
        <taxon>Methanobacteriota</taxon>
        <taxon>Stenosarchaea group</taxon>
        <taxon>Methanomicrobia</taxon>
        <taxon>Methanomicrobiales</taxon>
        <taxon>Methanomicrobiaceae</taxon>
        <taxon>Methanofollis</taxon>
    </lineage>
</organism>